<dbReference type="InterPro" id="IPR015637">
    <property type="entry name" value="MUG/TDG"/>
</dbReference>
<dbReference type="CDD" id="cd10028">
    <property type="entry name" value="UDG-F2_TDG_MUG"/>
    <property type="match status" value="1"/>
</dbReference>
<feature type="domain" description="Uracil-DNA glycosylase-like" evidence="4">
    <location>
        <begin position="12"/>
        <end position="164"/>
    </location>
</feature>
<evidence type="ECO:0000256" key="2">
    <source>
        <dbReference type="ARBA" id="ARBA00022801"/>
    </source>
</evidence>
<keyword evidence="1" id="KW-0227">DNA damage</keyword>
<comment type="caution">
    <text evidence="5">The sequence shown here is derived from an EMBL/GenBank/DDBJ whole genome shotgun (WGS) entry which is preliminary data.</text>
</comment>
<evidence type="ECO:0000313" key="5">
    <source>
        <dbReference type="EMBL" id="KLD62444.1"/>
    </source>
</evidence>
<dbReference type="GO" id="GO:0004844">
    <property type="term" value="F:uracil DNA N-glycosylase activity"/>
    <property type="evidence" value="ECO:0007669"/>
    <property type="project" value="TreeGrafter"/>
</dbReference>
<organism evidence="5 6">
    <name type="scientific">Dyella japonica DSM 16301</name>
    <dbReference type="NCBI Taxonomy" id="1440762"/>
    <lineage>
        <taxon>Bacteria</taxon>
        <taxon>Pseudomonadati</taxon>
        <taxon>Pseudomonadota</taxon>
        <taxon>Gammaproteobacteria</taxon>
        <taxon>Lysobacterales</taxon>
        <taxon>Rhodanobacteraceae</taxon>
        <taxon>Dyella</taxon>
    </lineage>
</organism>
<dbReference type="InterPro" id="IPR036895">
    <property type="entry name" value="Uracil-DNA_glycosylase-like_sf"/>
</dbReference>
<dbReference type="EMBL" id="JPLA01000045">
    <property type="protein sequence ID" value="KLD62444.1"/>
    <property type="molecule type" value="Genomic_DNA"/>
</dbReference>
<dbReference type="InterPro" id="IPR005122">
    <property type="entry name" value="Uracil-DNA_glycosylase-like"/>
</dbReference>
<sequence>MLGRMPDPILPDLLRPGLDLVFCGTAAGRRSAEQAAYYAHPGNLFWRALHAVALTPRLFAPAEFPQLPALGIGLTDLAKHHIGNDDELPRDAFDADALRKRIERHAPRVLAFTSKAAARAALGHATGYGLQQERYGQTQLFVLPSPSGQARGHWDLGPWHALAALVRAR</sequence>
<dbReference type="GO" id="GO:0006285">
    <property type="term" value="P:base-excision repair, AP site formation"/>
    <property type="evidence" value="ECO:0007669"/>
    <property type="project" value="InterPro"/>
</dbReference>
<accession>A0A0G9GZR6</accession>
<dbReference type="OrthoDB" id="9799921at2"/>
<dbReference type="PANTHER" id="PTHR12159:SF9">
    <property type="entry name" value="G_T MISMATCH-SPECIFIC THYMINE DNA GLYCOSYLASE"/>
    <property type="match status" value="1"/>
</dbReference>
<evidence type="ECO:0000259" key="4">
    <source>
        <dbReference type="Pfam" id="PF03167"/>
    </source>
</evidence>
<dbReference type="PATRIC" id="fig|1440762.4.peg.2921"/>
<reference evidence="5 6" key="1">
    <citation type="journal article" date="2015" name="Antonie Van Leeuwenhoek">
        <title>A phylogenomic and molecular marker based taxonomic framework for the order Xanthomonadales: proposal to transfer the families Algiphilaceae and Solimonadaceae to the order Nevskiales ord. nov. and to create a new family within the order Xanthomonadales, the family Rhodanobacteraceae fam. nov., containing the genus Rhodanobacter and its closest relatives.</title>
        <authorList>
            <person name="Naushad S."/>
            <person name="Adeolu M."/>
            <person name="Wong S."/>
            <person name="Sohail M."/>
            <person name="Schellhorn H.E."/>
            <person name="Gupta R.S."/>
        </authorList>
    </citation>
    <scope>NUCLEOTIDE SEQUENCE [LARGE SCALE GENOMIC DNA]</scope>
    <source>
        <strain evidence="5 6">DSM 16301</strain>
    </source>
</reference>
<evidence type="ECO:0000313" key="6">
    <source>
        <dbReference type="Proteomes" id="UP000035481"/>
    </source>
</evidence>
<name>A0A0G9GZR6_9GAMM</name>
<keyword evidence="3" id="KW-0234">DNA repair</keyword>
<evidence type="ECO:0000256" key="3">
    <source>
        <dbReference type="ARBA" id="ARBA00023204"/>
    </source>
</evidence>
<dbReference type="Pfam" id="PF03167">
    <property type="entry name" value="UDG"/>
    <property type="match status" value="1"/>
</dbReference>
<dbReference type="PANTHER" id="PTHR12159">
    <property type="entry name" value="G/T AND G/U MISMATCH-SPECIFIC DNA GLYCOSYLASE"/>
    <property type="match status" value="1"/>
</dbReference>
<evidence type="ECO:0000256" key="1">
    <source>
        <dbReference type="ARBA" id="ARBA00022763"/>
    </source>
</evidence>
<protein>
    <submittedName>
        <fullName evidence="5">Glycosylase</fullName>
    </submittedName>
</protein>
<dbReference type="STRING" id="1440762.Y882_15985"/>
<proteinExistence type="predicted"/>
<dbReference type="AlphaFoldDB" id="A0A0G9GZR6"/>
<dbReference type="SUPFAM" id="SSF52141">
    <property type="entry name" value="Uracil-DNA glycosylase-like"/>
    <property type="match status" value="1"/>
</dbReference>
<dbReference type="Gene3D" id="3.40.470.10">
    <property type="entry name" value="Uracil-DNA glycosylase-like domain"/>
    <property type="match status" value="1"/>
</dbReference>
<dbReference type="Proteomes" id="UP000035481">
    <property type="component" value="Unassembled WGS sequence"/>
</dbReference>
<gene>
    <name evidence="5" type="ORF">Y882_15985</name>
</gene>
<dbReference type="GO" id="GO:0008263">
    <property type="term" value="F:pyrimidine-specific mismatch base pair DNA N-glycosylase activity"/>
    <property type="evidence" value="ECO:0007669"/>
    <property type="project" value="TreeGrafter"/>
</dbReference>
<keyword evidence="2" id="KW-0378">Hydrolase</keyword>